<proteinExistence type="predicted"/>
<reference evidence="2" key="1">
    <citation type="submission" date="2023-03" db="EMBL/GenBank/DDBJ databases">
        <title>Actinoallomurus iriomotensis NBRC 103681.</title>
        <authorList>
            <person name="Ichikawa N."/>
            <person name="Sato H."/>
            <person name="Tonouchi N."/>
        </authorList>
    </citation>
    <scope>NUCLEOTIDE SEQUENCE</scope>
    <source>
        <strain evidence="2">NBRC 103681</strain>
    </source>
</reference>
<accession>A0A9W6VR45</accession>
<sequence>MSTTSMTKPDLLTRSPDGESRGLPFRAGDLFPLSPREHLLQARGEAASGVRPWGLRYLRPLTPRAGKHEGASSVTSSQGDGQSAEEMGSD</sequence>
<dbReference type="RefSeq" id="WP_285636766.1">
    <property type="nucleotide sequence ID" value="NZ_BSTJ01000023.1"/>
</dbReference>
<feature type="region of interest" description="Disordered" evidence="1">
    <location>
        <begin position="63"/>
        <end position="90"/>
    </location>
</feature>
<comment type="caution">
    <text evidence="2">The sequence shown here is derived from an EMBL/GenBank/DDBJ whole genome shotgun (WGS) entry which is preliminary data.</text>
</comment>
<dbReference type="Proteomes" id="UP001165135">
    <property type="component" value="Unassembled WGS sequence"/>
</dbReference>
<organism evidence="2 3">
    <name type="scientific">Actinoallomurus iriomotensis</name>
    <dbReference type="NCBI Taxonomy" id="478107"/>
    <lineage>
        <taxon>Bacteria</taxon>
        <taxon>Bacillati</taxon>
        <taxon>Actinomycetota</taxon>
        <taxon>Actinomycetes</taxon>
        <taxon>Streptosporangiales</taxon>
        <taxon>Thermomonosporaceae</taxon>
        <taxon>Actinoallomurus</taxon>
    </lineage>
</organism>
<evidence type="ECO:0000313" key="2">
    <source>
        <dbReference type="EMBL" id="GLY81818.1"/>
    </source>
</evidence>
<dbReference type="EMBL" id="BSTJ01000023">
    <property type="protein sequence ID" value="GLY81818.1"/>
    <property type="molecule type" value="Genomic_DNA"/>
</dbReference>
<evidence type="ECO:0000313" key="3">
    <source>
        <dbReference type="Proteomes" id="UP001165135"/>
    </source>
</evidence>
<protein>
    <submittedName>
        <fullName evidence="2">Uncharacterized protein</fullName>
    </submittedName>
</protein>
<feature type="compositionally biased region" description="Polar residues" evidence="1">
    <location>
        <begin position="72"/>
        <end position="81"/>
    </location>
</feature>
<dbReference type="AlphaFoldDB" id="A0A9W6VR45"/>
<name>A0A9W6VR45_9ACTN</name>
<evidence type="ECO:0000256" key="1">
    <source>
        <dbReference type="SAM" id="MobiDB-lite"/>
    </source>
</evidence>
<gene>
    <name evidence="2" type="ORF">Airi01_100850</name>
</gene>
<feature type="region of interest" description="Disordered" evidence="1">
    <location>
        <begin position="1"/>
        <end position="29"/>
    </location>
</feature>